<dbReference type="AlphaFoldDB" id="A4WJU4"/>
<dbReference type="STRING" id="340102.Pars_1083"/>
<dbReference type="HOGENOM" id="CLU_135561_2_0_2"/>
<dbReference type="EMBL" id="CP000660">
    <property type="protein sequence ID" value="ABP50661.1"/>
    <property type="molecule type" value="Genomic_DNA"/>
</dbReference>
<dbReference type="KEGG" id="pas:Pars_1083"/>
<name>A4WJU4_PYRAR</name>
<evidence type="ECO:0000313" key="2">
    <source>
        <dbReference type="Proteomes" id="UP000001567"/>
    </source>
</evidence>
<evidence type="ECO:0000313" key="1">
    <source>
        <dbReference type="EMBL" id="ABP50661.1"/>
    </source>
</evidence>
<protein>
    <recommendedName>
        <fullName evidence="3">ASCH domain-containing protein</fullName>
    </recommendedName>
</protein>
<evidence type="ECO:0008006" key="3">
    <source>
        <dbReference type="Google" id="ProtNLM"/>
    </source>
</evidence>
<organism evidence="1 2">
    <name type="scientific">Pyrobaculum arsenaticum (strain DSM 13514 / JCM 11321 / PZ6)</name>
    <dbReference type="NCBI Taxonomy" id="340102"/>
    <lineage>
        <taxon>Archaea</taxon>
        <taxon>Thermoproteota</taxon>
        <taxon>Thermoprotei</taxon>
        <taxon>Thermoproteales</taxon>
        <taxon>Thermoproteaceae</taxon>
        <taxon>Pyrobaculum</taxon>
    </lineage>
</organism>
<dbReference type="RefSeq" id="WP_011900568.1">
    <property type="nucleotide sequence ID" value="NC_009376.1"/>
</dbReference>
<reference evidence="1 2" key="1">
    <citation type="submission" date="2007-04" db="EMBL/GenBank/DDBJ databases">
        <title>Complete sequence of Pyrobaculum arsenaticum DSM 13514.</title>
        <authorList>
            <consortium name="US DOE Joint Genome Institute"/>
            <person name="Copeland A."/>
            <person name="Lucas S."/>
            <person name="Lapidus A."/>
            <person name="Barry K."/>
            <person name="Glavina del Rio T."/>
            <person name="Dalin E."/>
            <person name="Tice H."/>
            <person name="Pitluck S."/>
            <person name="Chain P."/>
            <person name="Malfatti S."/>
            <person name="Shin M."/>
            <person name="Vergez L."/>
            <person name="Schmutz J."/>
            <person name="Larimer F."/>
            <person name="Land M."/>
            <person name="Hauser L."/>
            <person name="Kyrpides N."/>
            <person name="Mikhailova N."/>
            <person name="Cozen A.E."/>
            <person name="Fitz-Gibbon S.T."/>
            <person name="House C.H."/>
            <person name="Saltikov C."/>
            <person name="Lowe T.M."/>
            <person name="Richardson P."/>
        </authorList>
    </citation>
    <scope>NUCLEOTIDE SEQUENCE [LARGE SCALE GENOMIC DNA]</scope>
    <source>
        <strain evidence="2">ATCC 700994 / DSM 13514 / JCM 11321 / PZ6</strain>
    </source>
</reference>
<proteinExistence type="predicted"/>
<accession>A4WJU4</accession>
<gene>
    <name evidence="1" type="ordered locus">Pars_1083</name>
</gene>
<dbReference type="SUPFAM" id="SSF88697">
    <property type="entry name" value="PUA domain-like"/>
    <property type="match status" value="1"/>
</dbReference>
<dbReference type="GeneID" id="5055019"/>
<dbReference type="Proteomes" id="UP000001567">
    <property type="component" value="Chromosome"/>
</dbReference>
<sequence>MAIYLMSIKPRFGDEILSGSKKYELRRLVGPLVELGDVVYLYFTRPVSAVAGRFTAGLVFIVPPENLGRLLAELGDVGIGEDDLKYVEGARYAMLIQVRNPARCRAAVRLSEIGEPPPPSYRKIAKKKAEQLATLCGF</sequence>
<dbReference type="InterPro" id="IPR015947">
    <property type="entry name" value="PUA-like_sf"/>
</dbReference>